<dbReference type="GO" id="GO:0005524">
    <property type="term" value="F:ATP binding"/>
    <property type="evidence" value="ECO:0007669"/>
    <property type="project" value="UniProtKB-KW"/>
</dbReference>
<dbReference type="Pfam" id="PF23607">
    <property type="entry name" value="WZC_N"/>
    <property type="match status" value="1"/>
</dbReference>
<evidence type="ECO:0000259" key="18">
    <source>
        <dbReference type="Pfam" id="PF13807"/>
    </source>
</evidence>
<sequence>MSVIKDATLTSVKKNNDIELGKIIGVVLEYRWSILLIIAMATIVGFCKVYFSTPIYQADALIQVEPKSGALSDMLGIGDELSVEPLTNAEVGLITSRMILGKTVDNLDLTTVVTPQYQSIIDYILAKLYGKIPQLSISLFDSTSKMQLLLEVENLSQQTFKIYNYQGEYIIDGKVGKLIKNDSFKLIVNQINGEKGQTFAIDKQTRSNAISQLKNNLSIFEQGVGTGMLVLTLEGTTLNLIEAILNDISNNYLLQNVERKSEEVEKGINFATEQIVGIKDKLSKAEDKLNNYRLVNGSVDLNIEANSTLNSLIAVETKLSELKFQETELAKRFTKDHPSYISLLDNRNYLEQQKINFDNEIKKLPQTQQDILRLTRDVNVNQQIYIQLLNKAQELRLIKAGTVGNVRIIDVADVDMTPISPNKKMIVNLSFFVGIVIGLAQAFFRAAFNRGILNPLEIEFIGLPVYASIPASSWQNEMVKKEKRKRELVVKDTLLAVANTADLSIEALRSLRTSLYFVMMEAKNNVLMVSGPTPSIGKSFIAANMATVIAQTGQRVLVVDADMRKGRMDRQLCVEHKPGLSDYLSGQLDINTIIKHPNVSNLDYIGRGDIPPNPSELLFHPRFKMLIDWASANYDIVIIDTPPILAVTDAAIVGAHVGTTLIVARFAKTSVKELEAAKQRFEQNGIEVKGFILNAVERKAINYYREYSYSTENK</sequence>
<evidence type="ECO:0000256" key="4">
    <source>
        <dbReference type="ARBA" id="ARBA00022519"/>
    </source>
</evidence>
<evidence type="ECO:0000256" key="5">
    <source>
        <dbReference type="ARBA" id="ARBA00022679"/>
    </source>
</evidence>
<keyword evidence="11 15" id="KW-0472">Membrane</keyword>
<keyword evidence="8 19" id="KW-0418">Kinase</keyword>
<keyword evidence="9" id="KW-0067">ATP-binding</keyword>
<dbReference type="InterPro" id="IPR005702">
    <property type="entry name" value="Wzc-like_C"/>
</dbReference>
<evidence type="ECO:0000256" key="11">
    <source>
        <dbReference type="ARBA" id="ARBA00023136"/>
    </source>
</evidence>
<keyword evidence="4" id="KW-0997">Cell inner membrane</keyword>
<feature type="coiled-coil region" evidence="14">
    <location>
        <begin position="254"/>
        <end position="288"/>
    </location>
</feature>
<dbReference type="AlphaFoldDB" id="A0A1Y6MNJ9"/>
<evidence type="ECO:0000256" key="14">
    <source>
        <dbReference type="SAM" id="Coils"/>
    </source>
</evidence>
<dbReference type="CDD" id="cd05387">
    <property type="entry name" value="BY-kinase"/>
    <property type="match status" value="1"/>
</dbReference>
<dbReference type="Gene3D" id="3.40.50.300">
    <property type="entry name" value="P-loop containing nucleotide triphosphate hydrolases"/>
    <property type="match status" value="1"/>
</dbReference>
<evidence type="ECO:0000256" key="10">
    <source>
        <dbReference type="ARBA" id="ARBA00022989"/>
    </source>
</evidence>
<keyword evidence="6 15" id="KW-0812">Transmembrane</keyword>
<evidence type="ECO:0000256" key="9">
    <source>
        <dbReference type="ARBA" id="ARBA00022840"/>
    </source>
</evidence>
<dbReference type="InterPro" id="IPR032807">
    <property type="entry name" value="GNVR"/>
</dbReference>
<comment type="subcellular location">
    <subcellularLocation>
        <location evidence="1">Cell inner membrane</location>
        <topology evidence="1">Multi-pass membrane protein</topology>
    </subcellularLocation>
</comment>
<dbReference type="InterPro" id="IPR050445">
    <property type="entry name" value="Bact_polysacc_biosynth/exp"/>
</dbReference>
<keyword evidence="3" id="KW-1003">Cell membrane</keyword>
<keyword evidence="14" id="KW-0175">Coiled coil</keyword>
<dbReference type="EC" id="2.7.10.-" evidence="19"/>
<name>A0A1Y6MNJ9_9GAMM</name>
<evidence type="ECO:0000256" key="7">
    <source>
        <dbReference type="ARBA" id="ARBA00022741"/>
    </source>
</evidence>
<evidence type="ECO:0000313" key="19">
    <source>
        <dbReference type="EMBL" id="SMY38177.1"/>
    </source>
</evidence>
<feature type="domain" description="Tyrosine-protein kinase G-rich" evidence="18">
    <location>
        <begin position="366"/>
        <end position="447"/>
    </location>
</feature>
<evidence type="ECO:0000259" key="17">
    <source>
        <dbReference type="Pfam" id="PF13614"/>
    </source>
</evidence>
<dbReference type="FunFam" id="3.40.50.300:FF:000527">
    <property type="entry name" value="Tyrosine-protein kinase etk"/>
    <property type="match status" value="1"/>
</dbReference>
<evidence type="ECO:0000313" key="20">
    <source>
        <dbReference type="Proteomes" id="UP000195963"/>
    </source>
</evidence>
<comment type="similarity">
    <text evidence="2">Belongs to the etk/wzc family.</text>
</comment>
<comment type="catalytic activity">
    <reaction evidence="13">
        <text>L-tyrosyl-[protein] + ATP = O-phospho-L-tyrosyl-[protein] + ADP + H(+)</text>
        <dbReference type="Rhea" id="RHEA:10596"/>
        <dbReference type="Rhea" id="RHEA-COMP:10136"/>
        <dbReference type="Rhea" id="RHEA-COMP:20101"/>
        <dbReference type="ChEBI" id="CHEBI:15378"/>
        <dbReference type="ChEBI" id="CHEBI:30616"/>
        <dbReference type="ChEBI" id="CHEBI:46858"/>
        <dbReference type="ChEBI" id="CHEBI:61978"/>
        <dbReference type="ChEBI" id="CHEBI:456216"/>
    </reaction>
</comment>
<organism evidence="19 20">
    <name type="scientific">Photobacterium malacitanum</name>
    <dbReference type="NCBI Taxonomy" id="2204294"/>
    <lineage>
        <taxon>Bacteria</taxon>
        <taxon>Pseudomonadati</taxon>
        <taxon>Pseudomonadota</taxon>
        <taxon>Gammaproteobacteria</taxon>
        <taxon>Vibrionales</taxon>
        <taxon>Vibrionaceae</taxon>
        <taxon>Photobacterium</taxon>
    </lineage>
</organism>
<proteinExistence type="inferred from homology"/>
<dbReference type="Proteomes" id="UP000195963">
    <property type="component" value="Unassembled WGS sequence"/>
</dbReference>
<feature type="domain" description="Polysaccharide chain length determinant N-terminal" evidence="16">
    <location>
        <begin position="16"/>
        <end position="107"/>
    </location>
</feature>
<dbReference type="Pfam" id="PF13614">
    <property type="entry name" value="AAA_31"/>
    <property type="match status" value="1"/>
</dbReference>
<evidence type="ECO:0000256" key="3">
    <source>
        <dbReference type="ARBA" id="ARBA00022475"/>
    </source>
</evidence>
<dbReference type="PANTHER" id="PTHR32309:SF32">
    <property type="entry name" value="TYROSINE-PROTEIN KINASE ETK-RELATED"/>
    <property type="match status" value="1"/>
</dbReference>
<feature type="transmembrane region" description="Helical" evidence="15">
    <location>
        <begin position="30"/>
        <end position="51"/>
    </location>
</feature>
<dbReference type="PANTHER" id="PTHR32309">
    <property type="entry name" value="TYROSINE-PROTEIN KINASE"/>
    <property type="match status" value="1"/>
</dbReference>
<dbReference type="GO" id="GO:0004713">
    <property type="term" value="F:protein tyrosine kinase activity"/>
    <property type="evidence" value="ECO:0007669"/>
    <property type="project" value="UniProtKB-KW"/>
</dbReference>
<evidence type="ECO:0000256" key="15">
    <source>
        <dbReference type="SAM" id="Phobius"/>
    </source>
</evidence>
<dbReference type="NCBIfam" id="TIGR01007">
    <property type="entry name" value="eps_fam"/>
    <property type="match status" value="1"/>
</dbReference>
<dbReference type="GO" id="GO:0005886">
    <property type="term" value="C:plasma membrane"/>
    <property type="evidence" value="ECO:0007669"/>
    <property type="project" value="UniProtKB-SubCell"/>
</dbReference>
<dbReference type="Pfam" id="PF02706">
    <property type="entry name" value="Wzz"/>
    <property type="match status" value="1"/>
</dbReference>
<dbReference type="GO" id="GO:0042802">
    <property type="term" value="F:identical protein binding"/>
    <property type="evidence" value="ECO:0007669"/>
    <property type="project" value="UniProtKB-ARBA"/>
</dbReference>
<dbReference type="InterPro" id="IPR027417">
    <property type="entry name" value="P-loop_NTPase"/>
</dbReference>
<keyword evidence="20" id="KW-1185">Reference proteome</keyword>
<keyword evidence="7" id="KW-0547">Nucleotide-binding</keyword>
<evidence type="ECO:0000259" key="16">
    <source>
        <dbReference type="Pfam" id="PF02706"/>
    </source>
</evidence>
<keyword evidence="12" id="KW-0829">Tyrosine-protein kinase</keyword>
<evidence type="ECO:0000256" key="8">
    <source>
        <dbReference type="ARBA" id="ARBA00022777"/>
    </source>
</evidence>
<dbReference type="InterPro" id="IPR003856">
    <property type="entry name" value="LPS_length_determ_N"/>
</dbReference>
<keyword evidence="5 19" id="KW-0808">Transferase</keyword>
<protein>
    <submittedName>
        <fullName evidence="19">Tyrosine-protein kinase wzc</fullName>
        <ecNumber evidence="19">2.7.10.-</ecNumber>
    </submittedName>
</protein>
<evidence type="ECO:0000256" key="2">
    <source>
        <dbReference type="ARBA" id="ARBA00008883"/>
    </source>
</evidence>
<dbReference type="Pfam" id="PF13807">
    <property type="entry name" value="GNVR"/>
    <property type="match status" value="1"/>
</dbReference>
<dbReference type="SUPFAM" id="SSF52540">
    <property type="entry name" value="P-loop containing nucleoside triphosphate hydrolases"/>
    <property type="match status" value="1"/>
</dbReference>
<reference evidence="20" key="1">
    <citation type="submission" date="2017-06" db="EMBL/GenBank/DDBJ databases">
        <authorList>
            <person name="Rodrigo-Torres L."/>
            <person name="Arahal R.D."/>
            <person name="Lucena T."/>
        </authorList>
    </citation>
    <scope>NUCLEOTIDE SEQUENCE [LARGE SCALE GENOMIC DNA]</scope>
    <source>
        <strain evidence="20">CECT 9190</strain>
    </source>
</reference>
<feature type="domain" description="AAA" evidence="17">
    <location>
        <begin position="536"/>
        <end position="653"/>
    </location>
</feature>
<evidence type="ECO:0000256" key="6">
    <source>
        <dbReference type="ARBA" id="ARBA00022692"/>
    </source>
</evidence>
<accession>A0A1Y6MNJ9</accession>
<feature type="transmembrane region" description="Helical" evidence="15">
    <location>
        <begin position="426"/>
        <end position="444"/>
    </location>
</feature>
<dbReference type="RefSeq" id="WP_087846206.1">
    <property type="nucleotide sequence ID" value="NZ_FYAK01000011.1"/>
</dbReference>
<evidence type="ECO:0000256" key="12">
    <source>
        <dbReference type="ARBA" id="ARBA00023137"/>
    </source>
</evidence>
<gene>
    <name evidence="19" type="primary">wzc</name>
    <name evidence="19" type="ORF">PMAL9190_03410</name>
</gene>
<keyword evidence="10 15" id="KW-1133">Transmembrane helix</keyword>
<dbReference type="EMBL" id="FYAK01000011">
    <property type="protein sequence ID" value="SMY38177.1"/>
    <property type="molecule type" value="Genomic_DNA"/>
</dbReference>
<dbReference type="InterPro" id="IPR025669">
    <property type="entry name" value="AAA_dom"/>
</dbReference>
<evidence type="ECO:0000256" key="13">
    <source>
        <dbReference type="ARBA" id="ARBA00053015"/>
    </source>
</evidence>
<evidence type="ECO:0000256" key="1">
    <source>
        <dbReference type="ARBA" id="ARBA00004429"/>
    </source>
</evidence>